<evidence type="ECO:0000259" key="2">
    <source>
        <dbReference type="Pfam" id="PF00535"/>
    </source>
</evidence>
<keyword evidence="1" id="KW-0997">Cell inner membrane</keyword>
<dbReference type="SUPFAM" id="SSF53448">
    <property type="entry name" value="Nucleotide-diphospho-sugar transferases"/>
    <property type="match status" value="1"/>
</dbReference>
<organism evidence="3 4">
    <name type="scientific">Pseudomonas taeanensis MS-3</name>
    <dbReference type="NCBI Taxonomy" id="1395571"/>
    <lineage>
        <taxon>Bacteria</taxon>
        <taxon>Pseudomonadati</taxon>
        <taxon>Pseudomonadota</taxon>
        <taxon>Gammaproteobacteria</taxon>
        <taxon>Pseudomonadales</taxon>
        <taxon>Pseudomonadaceae</taxon>
        <taxon>Pseudomonas</taxon>
    </lineage>
</organism>
<dbReference type="EMBL" id="AWSQ01000002">
    <property type="protein sequence ID" value="KFX70181.1"/>
    <property type="molecule type" value="Genomic_DNA"/>
</dbReference>
<comment type="caution">
    <text evidence="3">The sequence shown here is derived from an EMBL/GenBank/DDBJ whole genome shotgun (WGS) entry which is preliminary data.</text>
</comment>
<reference evidence="3 4" key="1">
    <citation type="journal article" date="2014" name="Genome Announc.">
        <title>Draft Genome Sequence of Petroleum Oil-Degrading Marine Bacterium Pseudomonas taeanensis Strain MS-3, Isolated from a Crude Oil-Contaminated Seashore.</title>
        <authorList>
            <person name="Lee S.Y."/>
            <person name="Kim S.H."/>
            <person name="Lee D.G."/>
            <person name="Shin S."/>
            <person name="Yun S.H."/>
            <person name="Choi C.W."/>
            <person name="Chung Y.H."/>
            <person name="Choi J.S."/>
            <person name="Kahng H.Y."/>
            <person name="Kim S.I."/>
        </authorList>
    </citation>
    <scope>NUCLEOTIDE SEQUENCE [LARGE SCALE GENOMIC DNA]</scope>
    <source>
        <strain evidence="3 4">MS-3</strain>
    </source>
</reference>
<protein>
    <submittedName>
        <fullName evidence="3">Glycosyl transferase family 2</fullName>
    </submittedName>
</protein>
<feature type="domain" description="Glycosyltransferase 2-like" evidence="2">
    <location>
        <begin position="10"/>
        <end position="131"/>
    </location>
</feature>
<sequence>MNSSAPPLTVALLTYNRLHYFKESIAAILNQSYTYFELLVLDNCSTDGTGEFVLSLKDPRIRYIRNSSNISTVQFNCLSAYHIALGRRVIVTHDDDIMESHMLERQMNFLDCNPDVRLVWTRVSDIDQDGKPIADSLLTNGSDRIFAPGEYITSFLRERLWPMPSGMMLERAVLPKMYSVHAHFRTKAAVKNPMDRAGIADVLLPARINRKNTIGYIDQPLLRRRVHTDQFSHAASLSRPGVYLYRRLKRAAADIPGFQSQALHFDTFVARFDIQEAITTNEKEVIKKSTMDKIRAITTKLKKNLESSPEAFLAGLPIFILDSLIAPGGQVDKLNTLQADTHDIATRKLLSWAQKTTSVSHSSIFQSLEGRRIIIFGSAFIAALLIIEARNKNVLIVACIDSNVNRHGKKLLGIPIQSPAWMRDHVEPKDIIIISSERDHEHYIEAIIRQSLPRQEVIMTWKSLIE</sequence>
<evidence type="ECO:0000313" key="3">
    <source>
        <dbReference type="EMBL" id="KFX70181.1"/>
    </source>
</evidence>
<keyword evidence="4" id="KW-1185">Reference proteome</keyword>
<dbReference type="STRING" id="1395571.TMS3_0111860"/>
<dbReference type="OrthoDB" id="8742915at2"/>
<dbReference type="RefSeq" id="WP_025165437.1">
    <property type="nucleotide sequence ID" value="NZ_AWSQ01000002.1"/>
</dbReference>
<keyword evidence="1" id="KW-0472">Membrane</keyword>
<proteinExistence type="predicted"/>
<evidence type="ECO:0000313" key="4">
    <source>
        <dbReference type="Proteomes" id="UP000030063"/>
    </source>
</evidence>
<dbReference type="AlphaFoldDB" id="A0A0A1YM57"/>
<dbReference type="Proteomes" id="UP000030063">
    <property type="component" value="Unassembled WGS sequence"/>
</dbReference>
<gene>
    <name evidence="3" type="ORF">TMS3_0111860</name>
</gene>
<keyword evidence="1" id="KW-1003">Cell membrane</keyword>
<dbReference type="Pfam" id="PF00535">
    <property type="entry name" value="Glycos_transf_2"/>
    <property type="match status" value="1"/>
</dbReference>
<dbReference type="PANTHER" id="PTHR22916:SF3">
    <property type="entry name" value="UDP-GLCNAC:BETAGAL BETA-1,3-N-ACETYLGLUCOSAMINYLTRANSFERASE-LIKE PROTEIN 1"/>
    <property type="match status" value="1"/>
</dbReference>
<keyword evidence="3" id="KW-0808">Transferase</keyword>
<dbReference type="InterPro" id="IPR029044">
    <property type="entry name" value="Nucleotide-diphossugar_trans"/>
</dbReference>
<dbReference type="PANTHER" id="PTHR22916">
    <property type="entry name" value="GLYCOSYLTRANSFERASE"/>
    <property type="match status" value="1"/>
</dbReference>
<dbReference type="Gene3D" id="3.90.550.10">
    <property type="entry name" value="Spore Coat Polysaccharide Biosynthesis Protein SpsA, Chain A"/>
    <property type="match status" value="1"/>
</dbReference>
<evidence type="ECO:0000256" key="1">
    <source>
        <dbReference type="ARBA" id="ARBA00022519"/>
    </source>
</evidence>
<dbReference type="InterPro" id="IPR001173">
    <property type="entry name" value="Glyco_trans_2-like"/>
</dbReference>
<name>A0A0A1YM57_9PSED</name>
<dbReference type="eggNOG" id="COG1216">
    <property type="taxonomic scope" value="Bacteria"/>
</dbReference>
<accession>A0A0A1YM57</accession>
<dbReference type="GO" id="GO:0016758">
    <property type="term" value="F:hexosyltransferase activity"/>
    <property type="evidence" value="ECO:0007669"/>
    <property type="project" value="UniProtKB-ARBA"/>
</dbReference>